<dbReference type="Proteomes" id="UP000030143">
    <property type="component" value="Unassembled WGS sequence"/>
</dbReference>
<dbReference type="STRING" id="27334.A0A0A2K7V5"/>
<dbReference type="InterPro" id="IPR053931">
    <property type="entry name" value="RapZ_C"/>
</dbReference>
<comment type="caution">
    <text evidence="3">The sequence shown here is derived from an EMBL/GenBank/DDBJ whole genome shotgun (WGS) entry which is preliminary data.</text>
</comment>
<feature type="region of interest" description="Disordered" evidence="1">
    <location>
        <begin position="123"/>
        <end position="170"/>
    </location>
</feature>
<dbReference type="HOGENOM" id="CLU_086723_1_0_1"/>
<dbReference type="GeneID" id="27677163"/>
<dbReference type="AlphaFoldDB" id="A0A0A2K7V5"/>
<dbReference type="EMBL" id="JQFZ01000018">
    <property type="protein sequence ID" value="KGO62946.1"/>
    <property type="molecule type" value="Genomic_DNA"/>
</dbReference>
<evidence type="ECO:0000256" key="1">
    <source>
        <dbReference type="SAM" id="MobiDB-lite"/>
    </source>
</evidence>
<sequence>MTTGLSPRLRKEFLKNDTVENFLEKTLNEIVNSLKTIQYALFQENASLQKPKSHSNESEITTNSTHQHPNIPLVVTVCCEEGRHRSVAFVEELAQRLLLLKNGAGMSHAWKLNVTTAHRDLEALGGSPGGSDSMVSGQLGKSHTKSKREKGKDTRRLNQKNRNGYEDEIV</sequence>
<gene>
    <name evidence="3" type="ORF">PEX2_044690</name>
</gene>
<dbReference type="Pfam" id="PF22740">
    <property type="entry name" value="PapZ_C"/>
    <property type="match status" value="1"/>
</dbReference>
<proteinExistence type="predicted"/>
<accession>A0A0A2K7V5</accession>
<evidence type="ECO:0000313" key="3">
    <source>
        <dbReference type="EMBL" id="KGO62946.1"/>
    </source>
</evidence>
<dbReference type="RefSeq" id="XP_016603446.1">
    <property type="nucleotide sequence ID" value="XM_016741744.1"/>
</dbReference>
<reference evidence="3 4" key="1">
    <citation type="journal article" date="2015" name="Mol. Plant Microbe Interact.">
        <title>Genome, transcriptome, and functional analyses of Penicillium expansum provide new insights into secondary metabolism and pathogenicity.</title>
        <authorList>
            <person name="Ballester A.R."/>
            <person name="Marcet-Houben M."/>
            <person name="Levin E."/>
            <person name="Sela N."/>
            <person name="Selma-Lazaro C."/>
            <person name="Carmona L."/>
            <person name="Wisniewski M."/>
            <person name="Droby S."/>
            <person name="Gonzalez-Candelas L."/>
            <person name="Gabaldon T."/>
        </authorList>
    </citation>
    <scope>NUCLEOTIDE SEQUENCE [LARGE SCALE GENOMIC DNA]</scope>
    <source>
        <strain evidence="3 4">MD-8</strain>
    </source>
</reference>
<keyword evidence="4" id="KW-1185">Reference proteome</keyword>
<organism evidence="3 4">
    <name type="scientific">Penicillium expansum</name>
    <name type="common">Blue mold rot fungus</name>
    <dbReference type="NCBI Taxonomy" id="27334"/>
    <lineage>
        <taxon>Eukaryota</taxon>
        <taxon>Fungi</taxon>
        <taxon>Dikarya</taxon>
        <taxon>Ascomycota</taxon>
        <taxon>Pezizomycotina</taxon>
        <taxon>Eurotiomycetes</taxon>
        <taxon>Eurotiomycetidae</taxon>
        <taxon>Eurotiales</taxon>
        <taxon>Aspergillaceae</taxon>
        <taxon>Penicillium</taxon>
    </lineage>
</organism>
<protein>
    <recommendedName>
        <fullName evidence="2">RapZ C-terminal domain-containing protein</fullName>
    </recommendedName>
</protein>
<dbReference type="VEuPathDB" id="FungiDB:PEXP_081420"/>
<feature type="domain" description="RapZ C-terminal" evidence="2">
    <location>
        <begin position="25"/>
        <end position="121"/>
    </location>
</feature>
<name>A0A0A2K7V5_PENEN</name>
<evidence type="ECO:0000313" key="4">
    <source>
        <dbReference type="Proteomes" id="UP000030143"/>
    </source>
</evidence>
<evidence type="ECO:0000259" key="2">
    <source>
        <dbReference type="Pfam" id="PF22740"/>
    </source>
</evidence>